<evidence type="ECO:0000256" key="5">
    <source>
        <dbReference type="ARBA" id="ARBA00022989"/>
    </source>
</evidence>
<dbReference type="Pfam" id="PF02163">
    <property type="entry name" value="Peptidase_M50"/>
    <property type="match status" value="1"/>
</dbReference>
<comment type="similarity">
    <text evidence="3">Belongs to the peptidase M50B family.</text>
</comment>
<evidence type="ECO:0000256" key="1">
    <source>
        <dbReference type="ARBA" id="ARBA00001947"/>
    </source>
</evidence>
<protein>
    <recommendedName>
        <fullName evidence="8">Peptidase M50 domain-containing protein</fullName>
    </recommendedName>
</protein>
<evidence type="ECO:0000259" key="8">
    <source>
        <dbReference type="Pfam" id="PF02163"/>
    </source>
</evidence>
<feature type="transmembrane region" description="Helical" evidence="7">
    <location>
        <begin position="9"/>
        <end position="27"/>
    </location>
</feature>
<feature type="transmembrane region" description="Helical" evidence="7">
    <location>
        <begin position="33"/>
        <end position="52"/>
    </location>
</feature>
<dbReference type="InterPro" id="IPR008915">
    <property type="entry name" value="Peptidase_M50"/>
</dbReference>
<dbReference type="EMBL" id="CP117523">
    <property type="protein sequence ID" value="WWD82000.1"/>
    <property type="molecule type" value="Genomic_DNA"/>
</dbReference>
<sequence>MKSKLIKVLPYIIGALVGLALGLNGFYVEIKDVMIGAVSIVSVGIVELLFFATVHELSHGFIAEKNGLNFTVLYVGPFAFKRENKKFKRMKGITKQLMYIGRAQIDNFEILNEDDIEKAKKAWIKALQAGPLSDLILSIIAIVLGLIFRSYILVIATIIVDMCMCLPSYIMGDGQHTKLMKSDKIFTHVILYTYSIIGNTLVSEESRLFLLEKIEKDIVENKVDKSNLISLSLSAHSIYVNAICNNRQDLPENINKIVEMTKKNKDIFYKKEIESSYYRNVINTSILYEVLIEDNKEKALDLYKCVKNEKHNMPGEKLDFYRVEHVLGIANRKSEILNENLMNPVLKGCEGIDAIERKINDLILAKI</sequence>
<organism evidence="9 10">
    <name type="scientific">Terrisporobacter glycolicus ATCC 14880 = DSM 1288</name>
    <dbReference type="NCBI Taxonomy" id="1121315"/>
    <lineage>
        <taxon>Bacteria</taxon>
        <taxon>Bacillati</taxon>
        <taxon>Bacillota</taxon>
        <taxon>Clostridia</taxon>
        <taxon>Peptostreptococcales</taxon>
        <taxon>Peptostreptococcaceae</taxon>
        <taxon>Terrisporobacter</taxon>
    </lineage>
</organism>
<evidence type="ECO:0000256" key="2">
    <source>
        <dbReference type="ARBA" id="ARBA00004141"/>
    </source>
</evidence>
<name>A0ABZ2EQ55_9FIRM</name>
<comment type="subcellular location">
    <subcellularLocation>
        <location evidence="2">Membrane</location>
        <topology evidence="2">Multi-pass membrane protein</topology>
    </subcellularLocation>
</comment>
<proteinExistence type="inferred from homology"/>
<keyword evidence="10" id="KW-1185">Reference proteome</keyword>
<evidence type="ECO:0000256" key="4">
    <source>
        <dbReference type="ARBA" id="ARBA00022692"/>
    </source>
</evidence>
<evidence type="ECO:0000256" key="6">
    <source>
        <dbReference type="ARBA" id="ARBA00023136"/>
    </source>
</evidence>
<evidence type="ECO:0000313" key="9">
    <source>
        <dbReference type="EMBL" id="WWD82000.1"/>
    </source>
</evidence>
<accession>A0ABZ2EQ55</accession>
<keyword evidence="6 7" id="KW-0472">Membrane</keyword>
<evidence type="ECO:0000256" key="3">
    <source>
        <dbReference type="ARBA" id="ARBA00007931"/>
    </source>
</evidence>
<gene>
    <name evidence="9" type="ORF">TEGL_03690</name>
</gene>
<comment type="cofactor">
    <cofactor evidence="1">
        <name>Zn(2+)</name>
        <dbReference type="ChEBI" id="CHEBI:29105"/>
    </cofactor>
</comment>
<feature type="domain" description="Peptidase M50" evidence="8">
    <location>
        <begin position="45"/>
        <end position="248"/>
    </location>
</feature>
<evidence type="ECO:0000313" key="10">
    <source>
        <dbReference type="Proteomes" id="UP001348492"/>
    </source>
</evidence>
<evidence type="ECO:0000256" key="7">
    <source>
        <dbReference type="SAM" id="Phobius"/>
    </source>
</evidence>
<keyword evidence="4 7" id="KW-0812">Transmembrane</keyword>
<dbReference type="RefSeq" id="WP_018591814.1">
    <property type="nucleotide sequence ID" value="NZ_CP117523.1"/>
</dbReference>
<dbReference type="Proteomes" id="UP001348492">
    <property type="component" value="Chromosome"/>
</dbReference>
<feature type="transmembrane region" description="Helical" evidence="7">
    <location>
        <begin position="135"/>
        <end position="160"/>
    </location>
</feature>
<reference evidence="9 10" key="1">
    <citation type="journal article" date="2023" name="PLoS ONE">
        <title>Genome-based metabolic and phylogenomic analysis of three Terrisporobacter species.</title>
        <authorList>
            <person name="Boer T."/>
            <person name="Bengelsdorf F.R."/>
            <person name="Bomeke M."/>
            <person name="Daniel R."/>
            <person name="Poehlein A."/>
        </authorList>
    </citation>
    <scope>NUCLEOTIDE SEQUENCE [LARGE SCALE GENOMIC DNA]</scope>
    <source>
        <strain evidence="9 10">DSM 1288</strain>
    </source>
</reference>
<keyword evidence="5 7" id="KW-1133">Transmembrane helix</keyword>